<protein>
    <recommendedName>
        <fullName evidence="3">Clan AA aspartic protease</fullName>
    </recommendedName>
</protein>
<evidence type="ECO:0000313" key="1">
    <source>
        <dbReference type="EMBL" id="ALF47546.1"/>
    </source>
</evidence>
<evidence type="ECO:0000313" key="2">
    <source>
        <dbReference type="Proteomes" id="UP000066049"/>
    </source>
</evidence>
<gene>
    <name evidence="1" type="ORF">CCON33237_0864</name>
</gene>
<organism evidence="1 2">
    <name type="scientific">Campylobacter concisus</name>
    <dbReference type="NCBI Taxonomy" id="199"/>
    <lineage>
        <taxon>Bacteria</taxon>
        <taxon>Pseudomonadati</taxon>
        <taxon>Campylobacterota</taxon>
        <taxon>Epsilonproteobacteria</taxon>
        <taxon>Campylobacterales</taxon>
        <taxon>Campylobacteraceae</taxon>
        <taxon>Campylobacter</taxon>
    </lineage>
</organism>
<reference evidence="2" key="1">
    <citation type="submission" date="2015-08" db="EMBL/GenBank/DDBJ databases">
        <title>Comparative genomics of the Campylobacter concisus group.</title>
        <authorList>
            <person name="Miller W.G."/>
            <person name="Yee E."/>
            <person name="Chapman M.H."/>
            <person name="Huynh S."/>
            <person name="Bono J.L."/>
            <person name="On S.L.W."/>
            <person name="St Leger J."/>
            <person name="Foster G."/>
            <person name="Parker C.T."/>
        </authorList>
    </citation>
    <scope>NUCLEOTIDE SEQUENCE [LARGE SCALE GENOMIC DNA]</scope>
    <source>
        <strain evidence="2">ATCC 33237</strain>
    </source>
</reference>
<accession>A0A0M4SMJ2</accession>
<dbReference type="Proteomes" id="UP000066049">
    <property type="component" value="Chromosome"/>
</dbReference>
<dbReference type="AlphaFoldDB" id="A0A0M4SMJ2"/>
<name>A0A0M4SMJ2_9BACT</name>
<proteinExistence type="predicted"/>
<dbReference type="KEGG" id="ccoc:CCON33237_0864"/>
<evidence type="ECO:0008006" key="3">
    <source>
        <dbReference type="Google" id="ProtNLM"/>
    </source>
</evidence>
<dbReference type="PATRIC" id="fig|199.248.peg.897"/>
<sequence>MSFSIKKLFSNLFLSAVIEGNECVFYGQVFRNGKLIKTINAKFTDINIDNIDEKIIKYIEEQEKAYFGVYVSVFFNDDSQGALPSTSFDEYKKFNINTKNLTSLIMQDSWSIYANLNAIKKYKNLFGQDSVDLIYSPIALLFHELLKRGISPKTTLYLYIHAHSFTLAIFKDKQMKLSTFLNMAGIEETNQEAESLKEEDITDIDNLIIKEENDATSLDDFKSLDDFLSDDKPKEFEDLNYELNMPVSTNVEKSVAIFGYDMKMFDYIVKAVKEFYENPLYGGDFIEQIIVFENTKTSATFLQYLQSELLVETSVYPVNTNHIMNEIMQEEIIL</sequence>
<dbReference type="EMBL" id="CP012541">
    <property type="protein sequence ID" value="ALF47546.1"/>
    <property type="molecule type" value="Genomic_DNA"/>
</dbReference>
<dbReference type="GeneID" id="28662540"/>
<dbReference type="RefSeq" id="WP_054196558.1">
    <property type="nucleotide sequence ID" value="NZ_CABMKQ010000060.1"/>
</dbReference>